<evidence type="ECO:0000313" key="9">
    <source>
        <dbReference type="EMBL" id="KAK9109771.1"/>
    </source>
</evidence>
<name>A0AAP0I7E5_9MAGN</name>
<accession>A0AAP0I7E5</accession>
<dbReference type="Pfam" id="PF01734">
    <property type="entry name" value="Patatin"/>
    <property type="match status" value="1"/>
</dbReference>
<keyword evidence="10" id="KW-1185">Reference proteome</keyword>
<evidence type="ECO:0000256" key="3">
    <source>
        <dbReference type="ARBA" id="ARBA00022821"/>
    </source>
</evidence>
<evidence type="ECO:0000256" key="6">
    <source>
        <dbReference type="PROSITE-ProRule" id="PRU01161"/>
    </source>
</evidence>
<dbReference type="InterPro" id="IPR002641">
    <property type="entry name" value="PNPLA_dom"/>
</dbReference>
<evidence type="ECO:0000313" key="10">
    <source>
        <dbReference type="Proteomes" id="UP001417504"/>
    </source>
</evidence>
<dbReference type="SUPFAM" id="SSF52151">
    <property type="entry name" value="FabD/lysophospholipase-like"/>
    <property type="match status" value="1"/>
</dbReference>
<dbReference type="Gene3D" id="3.40.1090.10">
    <property type="entry name" value="Cytosolic phospholipase A2 catalytic domain"/>
    <property type="match status" value="1"/>
</dbReference>
<dbReference type="InterPro" id="IPR016035">
    <property type="entry name" value="Acyl_Trfase/lysoPLipase"/>
</dbReference>
<feature type="short sequence motif" description="GXSXG" evidence="6">
    <location>
        <begin position="63"/>
        <end position="67"/>
    </location>
</feature>
<reference evidence="9 10" key="1">
    <citation type="submission" date="2024-01" db="EMBL/GenBank/DDBJ databases">
        <title>Genome assemblies of Stephania.</title>
        <authorList>
            <person name="Yang L."/>
        </authorList>
    </citation>
    <scope>NUCLEOTIDE SEQUENCE [LARGE SCALE GENOMIC DNA]</scope>
    <source>
        <strain evidence="9">QJT</strain>
        <tissue evidence="9">Leaf</tissue>
    </source>
</reference>
<dbReference type="EMBL" id="JBBNAE010000007">
    <property type="protein sequence ID" value="KAK9109771.1"/>
    <property type="molecule type" value="Genomic_DNA"/>
</dbReference>
<comment type="caution">
    <text evidence="9">The sequence shown here is derived from an EMBL/GenBank/DDBJ whole genome shotgun (WGS) entry which is preliminary data.</text>
</comment>
<evidence type="ECO:0000256" key="5">
    <source>
        <dbReference type="ARBA" id="ARBA00023098"/>
    </source>
</evidence>
<dbReference type="PANTHER" id="PTHR32176">
    <property type="entry name" value="XYLOSE ISOMERASE"/>
    <property type="match status" value="1"/>
</dbReference>
<dbReference type="GO" id="GO:0004620">
    <property type="term" value="F:phospholipase activity"/>
    <property type="evidence" value="ECO:0007669"/>
    <property type="project" value="TreeGrafter"/>
</dbReference>
<comment type="function">
    <text evidence="7">Lipolytic acyl hydrolase (LAH).</text>
</comment>
<organism evidence="9 10">
    <name type="scientific">Stephania japonica</name>
    <dbReference type="NCBI Taxonomy" id="461633"/>
    <lineage>
        <taxon>Eukaryota</taxon>
        <taxon>Viridiplantae</taxon>
        <taxon>Streptophyta</taxon>
        <taxon>Embryophyta</taxon>
        <taxon>Tracheophyta</taxon>
        <taxon>Spermatophyta</taxon>
        <taxon>Magnoliopsida</taxon>
        <taxon>Ranunculales</taxon>
        <taxon>Menispermaceae</taxon>
        <taxon>Menispermoideae</taxon>
        <taxon>Cissampelideae</taxon>
        <taxon>Stephania</taxon>
    </lineage>
</organism>
<feature type="short sequence motif" description="DGA/G" evidence="6">
    <location>
        <begin position="210"/>
        <end position="212"/>
    </location>
</feature>
<feature type="short sequence motif" description="GXGXXG" evidence="6">
    <location>
        <begin position="25"/>
        <end position="30"/>
    </location>
</feature>
<dbReference type="GO" id="GO:0016042">
    <property type="term" value="P:lipid catabolic process"/>
    <property type="evidence" value="ECO:0007669"/>
    <property type="project" value="UniProtKB-UniRule"/>
</dbReference>
<keyword evidence="2 6" id="KW-0378">Hydrolase</keyword>
<feature type="active site" description="Nucleophile" evidence="6">
    <location>
        <position position="65"/>
    </location>
</feature>
<keyword evidence="3" id="KW-0611">Plant defense</keyword>
<feature type="active site" description="Proton acceptor" evidence="6">
    <location>
        <position position="210"/>
    </location>
</feature>
<evidence type="ECO:0000259" key="8">
    <source>
        <dbReference type="PROSITE" id="PS51635"/>
    </source>
</evidence>
<dbReference type="EC" id="3.1.1.-" evidence="7"/>
<protein>
    <recommendedName>
        <fullName evidence="7">Patatin</fullName>
        <ecNumber evidence="7">3.1.1.-</ecNumber>
    </recommendedName>
</protein>
<dbReference type="CDD" id="cd07214">
    <property type="entry name" value="Pat17_isozyme_like"/>
    <property type="match status" value="1"/>
</dbReference>
<dbReference type="PROSITE" id="PS51635">
    <property type="entry name" value="PNPLA"/>
    <property type="match status" value="1"/>
</dbReference>
<evidence type="ECO:0000256" key="7">
    <source>
        <dbReference type="RuleBase" id="RU361262"/>
    </source>
</evidence>
<dbReference type="Proteomes" id="UP001417504">
    <property type="component" value="Unassembled WGS sequence"/>
</dbReference>
<evidence type="ECO:0000256" key="1">
    <source>
        <dbReference type="ARBA" id="ARBA00010240"/>
    </source>
</evidence>
<dbReference type="AlphaFoldDB" id="A0AAP0I7E5"/>
<dbReference type="FunFam" id="3.40.1090.10:FF:000005">
    <property type="entry name" value="Patatin"/>
    <property type="match status" value="1"/>
</dbReference>
<gene>
    <name evidence="9" type="ORF">Sjap_017831</name>
</gene>
<evidence type="ECO:0000256" key="4">
    <source>
        <dbReference type="ARBA" id="ARBA00022963"/>
    </source>
</evidence>
<dbReference type="PANTHER" id="PTHR32176:SF99">
    <property type="entry name" value="PATATIN"/>
    <property type="match status" value="1"/>
</dbReference>
<proteinExistence type="inferred from homology"/>
<dbReference type="GO" id="GO:0006952">
    <property type="term" value="P:defense response"/>
    <property type="evidence" value="ECO:0007669"/>
    <property type="project" value="UniProtKB-KW"/>
</dbReference>
<sequence length="397" mass="43708">MATLHKGNLPPNFDGQTLTVLSIDGGGVRGIIPGIMLGYLESKLQELDGKDARIADYFDFIAGTSTGGLVTTLLSAPDKDNRPLYAAKDITQFYLTHCPHIFPRQNCFEEIASALCKPKYNGEYLKDLANKLVGDITVSRTLTNVVIPAFDVKLLQPTIFKTTAAKADALMNAKLSDVCLSTSAAPVYFPAHFFETQDFKGYTRSFNLIDGGVAVNNPTVLAMTTVAEEIKKKNPVFRNFKPMDCNRFLIISLGTGAAKEKEGYSAHEVSSWGSLQWVFHNLKTPLIDIYGEASSDMVDFYASVLFHAQGFAGNYLRIQDDTLTGTAREMDNASEENMKKLVEIGNMLLKKPVSRVNLLTGKYEVVDGEGTNEEALACFARKLSGERKHRLAKQAQY</sequence>
<feature type="domain" description="PNPLA" evidence="8">
    <location>
        <begin position="21"/>
        <end position="223"/>
    </location>
</feature>
<keyword evidence="5 6" id="KW-0443">Lipid metabolism</keyword>
<dbReference type="GO" id="GO:0047372">
    <property type="term" value="F:monoacylglycerol lipase activity"/>
    <property type="evidence" value="ECO:0007669"/>
    <property type="project" value="TreeGrafter"/>
</dbReference>
<comment type="domain">
    <text evidence="7">The nitrogen atoms of the two glycine residues in the GGXR motif define the oxyanion hole, and stabilize the oxyanion that forms during the nucleophilic attack by the catalytic serine during substrate cleavage.</text>
</comment>
<evidence type="ECO:0000256" key="2">
    <source>
        <dbReference type="ARBA" id="ARBA00022801"/>
    </source>
</evidence>
<comment type="similarity">
    <text evidence="1 7">Belongs to the patatin family.</text>
</comment>
<keyword evidence="4 6" id="KW-0442">Lipid degradation</keyword>